<evidence type="ECO:0000313" key="3">
    <source>
        <dbReference type="Proteomes" id="UP001163846"/>
    </source>
</evidence>
<protein>
    <submittedName>
        <fullName evidence="2">Uncharacterized protein</fullName>
    </submittedName>
</protein>
<feature type="compositionally biased region" description="Basic and acidic residues" evidence="1">
    <location>
        <begin position="301"/>
        <end position="311"/>
    </location>
</feature>
<feature type="compositionally biased region" description="Basic residues" evidence="1">
    <location>
        <begin position="278"/>
        <end position="288"/>
    </location>
</feature>
<comment type="caution">
    <text evidence="2">The sequence shown here is derived from an EMBL/GenBank/DDBJ whole genome shotgun (WGS) entry which is preliminary data.</text>
</comment>
<dbReference type="EMBL" id="MU806113">
    <property type="protein sequence ID" value="KAJ3839688.1"/>
    <property type="molecule type" value="Genomic_DNA"/>
</dbReference>
<gene>
    <name evidence="2" type="ORF">F5878DRAFT_677217</name>
</gene>
<name>A0AA38PB74_9AGAR</name>
<dbReference type="AlphaFoldDB" id="A0AA38PB74"/>
<dbReference type="Proteomes" id="UP001163846">
    <property type="component" value="Unassembled WGS sequence"/>
</dbReference>
<sequence>MDKKHEIDRSNLPYSDYGGARWASLRNTLISYSRLPDITNDEQAAQYIRQLWESENAGSRDRYEIQQQQDQLLLKRDPPIQKGVGINSLPVFIHPYAKALVVARKYVPLWYFLPVAKAEGKSGTLEFLLDNRPSESLTLVLRPSPNAIPDSHLSWTQICLARKGFLEALKVGEYTLEYITMFTDFYANMDMHPEMCNIDGDRVMIHYHSEMRIAWYNALERGEPFDLAVISENILEASRQKIDRRIHEERLENMRAETAAAQAGLDQLPTDEPSPRHFSSRANHRAHPYRSTSPRKASSKNADRAYDDAHSRIPPSAPRSFRRSGE</sequence>
<proteinExistence type="predicted"/>
<keyword evidence="3" id="KW-1185">Reference proteome</keyword>
<evidence type="ECO:0000256" key="1">
    <source>
        <dbReference type="SAM" id="MobiDB-lite"/>
    </source>
</evidence>
<accession>A0AA38PB74</accession>
<organism evidence="2 3">
    <name type="scientific">Lentinula raphanica</name>
    <dbReference type="NCBI Taxonomy" id="153919"/>
    <lineage>
        <taxon>Eukaryota</taxon>
        <taxon>Fungi</taxon>
        <taxon>Dikarya</taxon>
        <taxon>Basidiomycota</taxon>
        <taxon>Agaricomycotina</taxon>
        <taxon>Agaricomycetes</taxon>
        <taxon>Agaricomycetidae</taxon>
        <taxon>Agaricales</taxon>
        <taxon>Marasmiineae</taxon>
        <taxon>Omphalotaceae</taxon>
        <taxon>Lentinula</taxon>
    </lineage>
</organism>
<reference evidence="2" key="1">
    <citation type="submission" date="2022-08" db="EMBL/GenBank/DDBJ databases">
        <authorList>
            <consortium name="DOE Joint Genome Institute"/>
            <person name="Min B."/>
            <person name="Riley R."/>
            <person name="Sierra-Patev S."/>
            <person name="Naranjo-Ortiz M."/>
            <person name="Looney B."/>
            <person name="Konkel Z."/>
            <person name="Slot J.C."/>
            <person name="Sakamoto Y."/>
            <person name="Steenwyk J.L."/>
            <person name="Rokas A."/>
            <person name="Carro J."/>
            <person name="Camarero S."/>
            <person name="Ferreira P."/>
            <person name="Molpeceres G."/>
            <person name="Ruiz-Duenas F.J."/>
            <person name="Serrano A."/>
            <person name="Henrissat B."/>
            <person name="Drula E."/>
            <person name="Hughes K.W."/>
            <person name="Mata J.L."/>
            <person name="Ishikawa N.K."/>
            <person name="Vargas-Isla R."/>
            <person name="Ushijima S."/>
            <person name="Smith C.A."/>
            <person name="Ahrendt S."/>
            <person name="Andreopoulos W."/>
            <person name="He G."/>
            <person name="Labutti K."/>
            <person name="Lipzen A."/>
            <person name="Ng V."/>
            <person name="Sandor L."/>
            <person name="Barry K."/>
            <person name="Martinez A.T."/>
            <person name="Xiao Y."/>
            <person name="Gibbons J.G."/>
            <person name="Terashima K."/>
            <person name="Hibbett D.S."/>
            <person name="Grigoriev I.V."/>
        </authorList>
    </citation>
    <scope>NUCLEOTIDE SEQUENCE</scope>
    <source>
        <strain evidence="2">TFB9207</strain>
    </source>
</reference>
<evidence type="ECO:0000313" key="2">
    <source>
        <dbReference type="EMBL" id="KAJ3839688.1"/>
    </source>
</evidence>
<feature type="region of interest" description="Disordered" evidence="1">
    <location>
        <begin position="264"/>
        <end position="326"/>
    </location>
</feature>
<feature type="compositionally biased region" description="Polar residues" evidence="1">
    <location>
        <begin position="290"/>
        <end position="300"/>
    </location>
</feature>